<gene>
    <name evidence="2" type="primary">TBLA0A03820</name>
    <name evidence="2" type="ORF">TBLA_0A03820</name>
</gene>
<dbReference type="OrthoDB" id="4060917at2759"/>
<dbReference type="Pfam" id="PF11957">
    <property type="entry name" value="efThoc1"/>
    <property type="match status" value="1"/>
</dbReference>
<feature type="region of interest" description="Disordered" evidence="1">
    <location>
        <begin position="75"/>
        <end position="146"/>
    </location>
</feature>
<dbReference type="STRING" id="1071380.I2GVM8"/>
<evidence type="ECO:0000313" key="3">
    <source>
        <dbReference type="Proteomes" id="UP000002866"/>
    </source>
</evidence>
<dbReference type="InterPro" id="IPR021861">
    <property type="entry name" value="THO_THOC1"/>
</dbReference>
<dbReference type="GO" id="GO:0006368">
    <property type="term" value="P:transcription elongation by RNA polymerase II"/>
    <property type="evidence" value="ECO:0007669"/>
    <property type="project" value="EnsemblFungi"/>
</dbReference>
<dbReference type="GO" id="GO:0003676">
    <property type="term" value="F:nucleic acid binding"/>
    <property type="evidence" value="ECO:0007669"/>
    <property type="project" value="EnsemblFungi"/>
</dbReference>
<feature type="compositionally biased region" description="Polar residues" evidence="1">
    <location>
        <begin position="118"/>
        <end position="127"/>
    </location>
</feature>
<keyword evidence="3" id="KW-1185">Reference proteome</keyword>
<dbReference type="GeneID" id="14492902"/>
<dbReference type="AlphaFoldDB" id="I2GVM8"/>
<accession>I2GVM8</accession>
<dbReference type="GO" id="GO:0006406">
    <property type="term" value="P:mRNA export from nucleus"/>
    <property type="evidence" value="ECO:0007669"/>
    <property type="project" value="EnsemblFungi"/>
</dbReference>
<evidence type="ECO:0000256" key="1">
    <source>
        <dbReference type="SAM" id="MobiDB-lite"/>
    </source>
</evidence>
<dbReference type="GO" id="GO:0000445">
    <property type="term" value="C:THO complex part of transcription export complex"/>
    <property type="evidence" value="ECO:0007669"/>
    <property type="project" value="EnsemblFungi"/>
</dbReference>
<dbReference type="FunCoup" id="I2GVM8">
    <property type="interactions" value="130"/>
</dbReference>
<dbReference type="EMBL" id="HE806316">
    <property type="protein sequence ID" value="CCH58180.1"/>
    <property type="molecule type" value="Genomic_DNA"/>
</dbReference>
<feature type="region of interest" description="Disordered" evidence="1">
    <location>
        <begin position="797"/>
        <end position="816"/>
    </location>
</feature>
<dbReference type="GO" id="GO:2001209">
    <property type="term" value="P:positive regulation of transcription elongation by RNA polymerase I"/>
    <property type="evidence" value="ECO:0007669"/>
    <property type="project" value="EnsemblFungi"/>
</dbReference>
<feature type="region of interest" description="Disordered" evidence="1">
    <location>
        <begin position="735"/>
        <end position="764"/>
    </location>
</feature>
<sequence length="816" mass="94548">MDEIVQNSVEYLLTSLKGVHDIPATFLKKPIGEDTYPTELLNLQWDGLMNVSSSSRDILINTIFNRALTDILTPINNDEDENENEDENEEDKAKAEKEEEEEKIVGEDDASDKDSSEGEVSTSTSDSKGIKENDDSSTSSNIANPQSKLDEVKNPISLQKFKLSALLLDLCFLSRSKRQNPSLWYRSFFQLFSTVVDLLIWPNELLQFWEYPQSRIEWFKLLGDPSSQLPLGTSNLSSYKSPLFNKLRHWNELLEKILLNTEFNTPNDYILLFKFKHFLSEILPLNEESNINKFSLISKSQDSGNVWNEHSIDKSKRTLSARDKFLDDYLFILDSCLTNPLGVVEDFLDGRHSDFENTLSSLINKTLSYEDEFYSGIKKHNTKILNANTTLNENYPIENEQNTNSDNNANITKIPNYMKQNATMTQNRNDFWKNLDDSLSFYANTFQPTWLDLSINNVENFYLQFTDYNNDFFRKQFILQVTFALTFIKEFLNSNDIQTFYKNIFKKEDLTERESILSELNEKNKDQIISFCNKIIELRVPQFYCSRDRKFYDILNSLLYSDNELLIQKMDGFKKFQKFKISEIENVPPTFNNNFAKFGFILLGNKNINNVWKLNFNIHDIKMDEQNNPSIVFNNLQTVWEQNKKSTEPQNSSYDDNNIVKQWQSLRSLRSEYLFNFKGLDEETGINGLFDSELVQASQNKKDDLIEKLKNKANESHVESLKTARLYMEDQNKKRKILEDQNSKDVENLPKKPKLDDSVTNDTITSTENEAVTDASSIGNSVSTIENLENAQVADKSNITEDSIMDNNNTVESTQN</sequence>
<reference evidence="2 3" key="1">
    <citation type="journal article" date="2011" name="Proc. Natl. Acad. Sci. U.S.A.">
        <title>Evolutionary erosion of yeast sex chromosomes by mating-type switching accidents.</title>
        <authorList>
            <person name="Gordon J.L."/>
            <person name="Armisen D."/>
            <person name="Proux-Wera E."/>
            <person name="Oheigeartaigh S.S."/>
            <person name="Byrne K.P."/>
            <person name="Wolfe K.H."/>
        </authorList>
    </citation>
    <scope>NUCLEOTIDE SEQUENCE [LARGE SCALE GENOMIC DNA]</scope>
    <source>
        <strain evidence="3">ATCC 34711 / CBS 6284 / DSM 70876 / NBRC 10599 / NRRL Y-10934 / UCD 77-7</strain>
    </source>
</reference>
<feature type="compositionally biased region" description="Basic and acidic residues" evidence="1">
    <location>
        <begin position="735"/>
        <end position="757"/>
    </location>
</feature>
<name>I2GVM8_HENB6</name>
<dbReference type="GO" id="GO:0031124">
    <property type="term" value="P:mRNA 3'-end processing"/>
    <property type="evidence" value="ECO:0007669"/>
    <property type="project" value="EnsemblFungi"/>
</dbReference>
<dbReference type="Proteomes" id="UP000002866">
    <property type="component" value="Chromosome 1"/>
</dbReference>
<dbReference type="GO" id="GO:0006310">
    <property type="term" value="P:DNA recombination"/>
    <property type="evidence" value="ECO:0007669"/>
    <property type="project" value="EnsemblFungi"/>
</dbReference>
<dbReference type="GO" id="GO:0006283">
    <property type="term" value="P:transcription-coupled nucleotide-excision repair"/>
    <property type="evidence" value="ECO:0007669"/>
    <property type="project" value="EnsemblFungi"/>
</dbReference>
<dbReference type="GO" id="GO:0000781">
    <property type="term" value="C:chromosome, telomeric region"/>
    <property type="evidence" value="ECO:0007669"/>
    <property type="project" value="EnsemblFungi"/>
</dbReference>
<organism evidence="2 3">
    <name type="scientific">Henningerozyma blattae (strain ATCC 34711 / CBS 6284 / DSM 70876 / NBRC 10599 / NRRL Y-10934 / UCD 77-7)</name>
    <name type="common">Yeast</name>
    <name type="synonym">Tetrapisispora blattae</name>
    <dbReference type="NCBI Taxonomy" id="1071380"/>
    <lineage>
        <taxon>Eukaryota</taxon>
        <taxon>Fungi</taxon>
        <taxon>Dikarya</taxon>
        <taxon>Ascomycota</taxon>
        <taxon>Saccharomycotina</taxon>
        <taxon>Saccharomycetes</taxon>
        <taxon>Saccharomycetales</taxon>
        <taxon>Saccharomycetaceae</taxon>
        <taxon>Henningerozyma</taxon>
    </lineage>
</organism>
<dbReference type="eggNOG" id="ENOG502QU83">
    <property type="taxonomic scope" value="Eukaryota"/>
</dbReference>
<feature type="compositionally biased region" description="Acidic residues" evidence="1">
    <location>
        <begin position="98"/>
        <end position="111"/>
    </location>
</feature>
<dbReference type="GO" id="GO:0000446">
    <property type="term" value="C:nucleoplasmic THO complex"/>
    <property type="evidence" value="ECO:0007669"/>
    <property type="project" value="EnsemblFungi"/>
</dbReference>
<dbReference type="GO" id="GO:0016593">
    <property type="term" value="C:Cdc73/Paf1 complex"/>
    <property type="evidence" value="ECO:0007669"/>
    <property type="project" value="EnsemblFungi"/>
</dbReference>
<dbReference type="GO" id="GO:0060090">
    <property type="term" value="F:molecular adaptor activity"/>
    <property type="evidence" value="ECO:0007669"/>
    <property type="project" value="EnsemblFungi"/>
</dbReference>
<feature type="compositionally biased region" description="Acidic residues" evidence="1">
    <location>
        <begin position="77"/>
        <end position="90"/>
    </location>
</feature>
<dbReference type="KEGG" id="tbl:TBLA_0A03820"/>
<evidence type="ECO:0000313" key="2">
    <source>
        <dbReference type="EMBL" id="CCH58180.1"/>
    </source>
</evidence>
<dbReference type="RefSeq" id="XP_004177699.1">
    <property type="nucleotide sequence ID" value="XM_004177651.1"/>
</dbReference>
<protein>
    <recommendedName>
        <fullName evidence="4">THO complex subunit HPR1</fullName>
    </recommendedName>
</protein>
<dbReference type="HOGENOM" id="CLU_022496_0_0_1"/>
<feature type="compositionally biased region" description="Polar residues" evidence="1">
    <location>
        <begin position="136"/>
        <end position="146"/>
    </location>
</feature>
<evidence type="ECO:0008006" key="4">
    <source>
        <dbReference type="Google" id="ProtNLM"/>
    </source>
</evidence>
<dbReference type="InParanoid" id="I2GVM8"/>
<proteinExistence type="predicted"/>
<dbReference type="OMA" id="FWPYAES"/>